<dbReference type="GO" id="GO:0030288">
    <property type="term" value="C:outer membrane-bounded periplasmic space"/>
    <property type="evidence" value="ECO:0007669"/>
    <property type="project" value="UniProtKB-ARBA"/>
</dbReference>
<name>A0A1I2DY29_9RHOB</name>
<dbReference type="STRING" id="74348.SAMN04488523_11132"/>
<dbReference type="EMBL" id="FOMW01000011">
    <property type="protein sequence ID" value="SFE84870.1"/>
    <property type="molecule type" value="Genomic_DNA"/>
</dbReference>
<dbReference type="GO" id="GO:0043190">
    <property type="term" value="C:ATP-binding cassette (ABC) transporter complex"/>
    <property type="evidence" value="ECO:0007669"/>
    <property type="project" value="InterPro"/>
</dbReference>
<feature type="signal peptide" evidence="3">
    <location>
        <begin position="1"/>
        <end position="22"/>
    </location>
</feature>
<comment type="similarity">
    <text evidence="2">Belongs to the bacterial solute-binding protein 5 family.</text>
</comment>
<dbReference type="InterPro" id="IPR030678">
    <property type="entry name" value="Peptide/Ni-bd"/>
</dbReference>
<dbReference type="PIRSF" id="PIRSF002741">
    <property type="entry name" value="MppA"/>
    <property type="match status" value="1"/>
</dbReference>
<dbReference type="PANTHER" id="PTHR30290">
    <property type="entry name" value="PERIPLASMIC BINDING COMPONENT OF ABC TRANSPORTER"/>
    <property type="match status" value="1"/>
</dbReference>
<dbReference type="OrthoDB" id="9803988at2"/>
<organism evidence="5 6">
    <name type="scientific">Sulfitobacter brevis</name>
    <dbReference type="NCBI Taxonomy" id="74348"/>
    <lineage>
        <taxon>Bacteria</taxon>
        <taxon>Pseudomonadati</taxon>
        <taxon>Pseudomonadota</taxon>
        <taxon>Alphaproteobacteria</taxon>
        <taxon>Rhodobacterales</taxon>
        <taxon>Roseobacteraceae</taxon>
        <taxon>Sulfitobacter</taxon>
    </lineage>
</organism>
<evidence type="ECO:0000259" key="4">
    <source>
        <dbReference type="Pfam" id="PF00496"/>
    </source>
</evidence>
<dbReference type="GO" id="GO:0015833">
    <property type="term" value="P:peptide transport"/>
    <property type="evidence" value="ECO:0007669"/>
    <property type="project" value="TreeGrafter"/>
</dbReference>
<proteinExistence type="inferred from homology"/>
<keyword evidence="6" id="KW-1185">Reference proteome</keyword>
<keyword evidence="3" id="KW-0732">Signal</keyword>
<dbReference type="Proteomes" id="UP000198977">
    <property type="component" value="Unassembled WGS sequence"/>
</dbReference>
<evidence type="ECO:0000256" key="2">
    <source>
        <dbReference type="ARBA" id="ARBA00005695"/>
    </source>
</evidence>
<dbReference type="GO" id="GO:1904680">
    <property type="term" value="F:peptide transmembrane transporter activity"/>
    <property type="evidence" value="ECO:0007669"/>
    <property type="project" value="TreeGrafter"/>
</dbReference>
<dbReference type="AlphaFoldDB" id="A0A1I2DY29"/>
<evidence type="ECO:0000256" key="3">
    <source>
        <dbReference type="SAM" id="SignalP"/>
    </source>
</evidence>
<protein>
    <submittedName>
        <fullName evidence="5">Peptide/nickel transport system substrate-binding protein</fullName>
    </submittedName>
</protein>
<evidence type="ECO:0000313" key="6">
    <source>
        <dbReference type="Proteomes" id="UP000198977"/>
    </source>
</evidence>
<dbReference type="CDD" id="cd08513">
    <property type="entry name" value="PBP2_thermophilic_Hb8_like"/>
    <property type="match status" value="1"/>
</dbReference>
<dbReference type="InterPro" id="IPR000914">
    <property type="entry name" value="SBP_5_dom"/>
</dbReference>
<accession>A0A1I2DY29</accession>
<sequence>MALKALLVGSAAALMITAPASAERGTDGKLKLLYWQAPSILNPYLSSGIKDIEAASLVVEPLGRHDEDGFMVPYLAQEIPTLENGGVAADLKSITWSLKPDLTWSDGSPFTARDVKFTGDYCMDPEAGCSPLARFADVEAIEVIDDLTVTIRFKIAKPYPYGPFMGAQSPVLQAAQFANCMGATAPACTEENFNPIGTGPFVVRDFRPNDVIEMVANDHYRDPAKPAFASLTLKGGGDAAAAGRAVLETGEFDYAWNLQLAPDVLESMESSGKGTTVVAFGTAVERLDINMTDPSADLGPDERSTAAHPHPILSDARVREALSLAVDRDVLVEVGYGDAGRPTCNIVPAPALYASDNTACLVQDIDAANALLEAAGWDMGSDGIRVKDGTRLSLLFTSPTNAVRQDSQALIKDWWASIGVETELRNIDGSVFFSSDPGSPDTMQKFYADVHMFTSGYSGTDPEGYLSWHRCGNEPRPASQWQGENYHRFCDPAYDEMIDSFARTAELSQRGEIARKMNDMLTNESHSLIPLVARGRVSAHANTLSGVKMTAWDSELWNVADWYRTK</sequence>
<evidence type="ECO:0000256" key="1">
    <source>
        <dbReference type="ARBA" id="ARBA00004418"/>
    </source>
</evidence>
<dbReference type="InterPro" id="IPR039424">
    <property type="entry name" value="SBP_5"/>
</dbReference>
<dbReference type="SUPFAM" id="SSF53850">
    <property type="entry name" value="Periplasmic binding protein-like II"/>
    <property type="match status" value="1"/>
</dbReference>
<evidence type="ECO:0000313" key="5">
    <source>
        <dbReference type="EMBL" id="SFE84870.1"/>
    </source>
</evidence>
<reference evidence="5 6" key="1">
    <citation type="submission" date="2016-10" db="EMBL/GenBank/DDBJ databases">
        <authorList>
            <person name="de Groot N.N."/>
        </authorList>
    </citation>
    <scope>NUCLEOTIDE SEQUENCE [LARGE SCALE GENOMIC DNA]</scope>
    <source>
        <strain evidence="5 6">DSM 11443</strain>
    </source>
</reference>
<dbReference type="PANTHER" id="PTHR30290:SF65">
    <property type="entry name" value="MONOACYL PHOSPHATIDYLINOSITOL TETRAMANNOSIDE-BINDING PROTEIN LPQW-RELATED"/>
    <property type="match status" value="1"/>
</dbReference>
<dbReference type="RefSeq" id="WP_093924683.1">
    <property type="nucleotide sequence ID" value="NZ_FOMW01000011.1"/>
</dbReference>
<dbReference type="Gene3D" id="3.40.190.10">
    <property type="entry name" value="Periplasmic binding protein-like II"/>
    <property type="match status" value="1"/>
</dbReference>
<dbReference type="Pfam" id="PF00496">
    <property type="entry name" value="SBP_bac_5"/>
    <property type="match status" value="1"/>
</dbReference>
<gene>
    <name evidence="5" type="ORF">SAMN04488523_11132</name>
</gene>
<feature type="chain" id="PRO_5011721697" evidence="3">
    <location>
        <begin position="23"/>
        <end position="566"/>
    </location>
</feature>
<feature type="domain" description="Solute-binding protein family 5" evidence="4">
    <location>
        <begin position="86"/>
        <end position="469"/>
    </location>
</feature>
<comment type="subcellular location">
    <subcellularLocation>
        <location evidence="1">Periplasm</location>
    </subcellularLocation>
</comment>
<dbReference type="Gene3D" id="3.10.105.10">
    <property type="entry name" value="Dipeptide-binding Protein, Domain 3"/>
    <property type="match status" value="1"/>
</dbReference>